<dbReference type="InterPro" id="IPR011383">
    <property type="entry name" value="N-lys_methylase_SETD6"/>
</dbReference>
<accession>A0AA35PE39</accession>
<feature type="domain" description="Rubisco LSMT substrate-binding" evidence="8">
    <location>
        <begin position="318"/>
        <end position="456"/>
    </location>
</feature>
<dbReference type="EMBL" id="OX395133">
    <property type="protein sequence ID" value="CAI5781988.1"/>
    <property type="molecule type" value="Genomic_DNA"/>
</dbReference>
<organism evidence="9 10">
    <name type="scientific">Podarcis lilfordi</name>
    <name type="common">Lilford's wall lizard</name>
    <dbReference type="NCBI Taxonomy" id="74358"/>
    <lineage>
        <taxon>Eukaryota</taxon>
        <taxon>Metazoa</taxon>
        <taxon>Chordata</taxon>
        <taxon>Craniata</taxon>
        <taxon>Vertebrata</taxon>
        <taxon>Euteleostomi</taxon>
        <taxon>Lepidosauria</taxon>
        <taxon>Squamata</taxon>
        <taxon>Bifurcata</taxon>
        <taxon>Unidentata</taxon>
        <taxon>Episquamata</taxon>
        <taxon>Laterata</taxon>
        <taxon>Lacertibaenia</taxon>
        <taxon>Lacertidae</taxon>
        <taxon>Podarcis</taxon>
    </lineage>
</organism>
<dbReference type="PANTHER" id="PTHR13271:SF34">
    <property type="entry name" value="N-LYSINE METHYLTRANSFERASE SETD6"/>
    <property type="match status" value="1"/>
</dbReference>
<evidence type="ECO:0000256" key="2">
    <source>
        <dbReference type="ARBA" id="ARBA00016973"/>
    </source>
</evidence>
<dbReference type="EC" id="2.1.1.-" evidence="7"/>
<dbReference type="SUPFAM" id="SSF81822">
    <property type="entry name" value="RuBisCo LSMT C-terminal, substrate-binding domain"/>
    <property type="match status" value="1"/>
</dbReference>
<dbReference type="Proteomes" id="UP001178461">
    <property type="component" value="Chromosome 8"/>
</dbReference>
<evidence type="ECO:0000256" key="7">
    <source>
        <dbReference type="PIRNR" id="PIRNR011771"/>
    </source>
</evidence>
<dbReference type="Gene3D" id="3.90.1410.10">
    <property type="entry name" value="set domain protein methyltransferase, domain 1"/>
    <property type="match status" value="1"/>
</dbReference>
<dbReference type="GO" id="GO:0032259">
    <property type="term" value="P:methylation"/>
    <property type="evidence" value="ECO:0007669"/>
    <property type="project" value="UniProtKB-KW"/>
</dbReference>
<reference evidence="9" key="1">
    <citation type="submission" date="2022-12" db="EMBL/GenBank/DDBJ databases">
        <authorList>
            <person name="Alioto T."/>
            <person name="Alioto T."/>
            <person name="Gomez Garrido J."/>
        </authorList>
    </citation>
    <scope>NUCLEOTIDE SEQUENCE</scope>
</reference>
<keyword evidence="3 7" id="KW-0489">Methyltransferase</keyword>
<dbReference type="InterPro" id="IPR036464">
    <property type="entry name" value="Rubisco_LSMT_subst-bd_sf"/>
</dbReference>
<comment type="subcellular location">
    <subcellularLocation>
        <location evidence="1 7">Nucleus</location>
    </subcellularLocation>
</comment>
<keyword evidence="6 7" id="KW-0539">Nucleus</keyword>
<comment type="function">
    <text evidence="7">Protein-lysine N-methyltransferase.</text>
</comment>
<evidence type="ECO:0000313" key="9">
    <source>
        <dbReference type="EMBL" id="CAI5781988.1"/>
    </source>
</evidence>
<evidence type="ECO:0000256" key="1">
    <source>
        <dbReference type="ARBA" id="ARBA00004123"/>
    </source>
</evidence>
<evidence type="ECO:0000259" key="8">
    <source>
        <dbReference type="Pfam" id="PF09273"/>
    </source>
</evidence>
<dbReference type="InterPro" id="IPR015353">
    <property type="entry name" value="Rubisco_LSMT_subst-bd"/>
</dbReference>
<dbReference type="GO" id="GO:0016279">
    <property type="term" value="F:protein-lysine N-methyltransferase activity"/>
    <property type="evidence" value="ECO:0007669"/>
    <property type="project" value="UniProtKB-UniRule"/>
</dbReference>
<evidence type="ECO:0000256" key="6">
    <source>
        <dbReference type="ARBA" id="ARBA00023242"/>
    </source>
</evidence>
<dbReference type="AlphaFoldDB" id="A0AA35PE39"/>
<dbReference type="FunFam" id="3.90.1420.10:FF:000002">
    <property type="entry name" value="N-lysine methyltransferase SETD6"/>
    <property type="match status" value="1"/>
</dbReference>
<evidence type="ECO:0000256" key="4">
    <source>
        <dbReference type="ARBA" id="ARBA00022679"/>
    </source>
</evidence>
<name>A0AA35PE39_9SAUR</name>
<gene>
    <name evidence="9" type="ORF">PODLI_1B002258</name>
</gene>
<dbReference type="InterPro" id="IPR050600">
    <property type="entry name" value="SETD3_SETD6_MTase"/>
</dbReference>
<dbReference type="Gene3D" id="3.90.1420.10">
    <property type="entry name" value="Rubisco LSMT, substrate-binding domain"/>
    <property type="match status" value="1"/>
</dbReference>
<evidence type="ECO:0000256" key="3">
    <source>
        <dbReference type="ARBA" id="ARBA00022603"/>
    </source>
</evidence>
<dbReference type="PANTHER" id="PTHR13271">
    <property type="entry name" value="UNCHARACTERIZED PUTATIVE METHYLTRANSFERASE"/>
    <property type="match status" value="1"/>
</dbReference>
<keyword evidence="4 7" id="KW-0808">Transferase</keyword>
<evidence type="ECO:0000256" key="5">
    <source>
        <dbReference type="ARBA" id="ARBA00022691"/>
    </source>
</evidence>
<keyword evidence="10" id="KW-1185">Reference proteome</keyword>
<sequence>MAKAAKYAKVEEEEAAAAASDSGALSAFLGWCADAGLELSAKGKARGFLAEAPWPGGEELLMSPGLCYQQIGRGGLDPLLRVRFSGAAENNLSPSSMPLTILVALLWTRSSLSVSFLNCGAQNWTQYSRIALAFLAAMSHCWLMSTPRLLIPEIKPVKNLNEKIYRSVVGQKGTPLIQISGTPLLFGAWILFSSLWKQLGSLGYCFSSGEHIGGSRWGNASECKAMLPKSEKRGRRLLLYLLSSSSNCNHFEVLKMVATQSICKGQEIFNTYGEMANWQLLHMYGFAEPYPGNTNDAADIQMLTLCKAALQATKTEAQRQLVLEQWDFLCQMEMVGEEGAFVIGWERVLTEEELAMALKVLTMSADEFKEFKEQETQEPKAGEDGAMFLMLSNTTIPRLEASWKKLLFDATLLTLKSYSSDLKAEEEMLRDPQAYSKLSCREKFALQVRYGQKMILHQLLELAS</sequence>
<proteinExistence type="inferred from homology"/>
<dbReference type="SUPFAM" id="SSF82199">
    <property type="entry name" value="SET domain"/>
    <property type="match status" value="1"/>
</dbReference>
<dbReference type="PIRSF" id="PIRSF011771">
    <property type="entry name" value="RMS1_SET"/>
    <property type="match status" value="1"/>
</dbReference>
<dbReference type="Pfam" id="PF09273">
    <property type="entry name" value="Rubis-subs-bind"/>
    <property type="match status" value="1"/>
</dbReference>
<protein>
    <recommendedName>
        <fullName evidence="2 7">N-lysine methyltransferase SETD6</fullName>
        <ecNumber evidence="7">2.1.1.-</ecNumber>
    </recommendedName>
</protein>
<dbReference type="GO" id="GO:0005634">
    <property type="term" value="C:nucleus"/>
    <property type="evidence" value="ECO:0007669"/>
    <property type="project" value="UniProtKB-SubCell"/>
</dbReference>
<dbReference type="InterPro" id="IPR046341">
    <property type="entry name" value="SET_dom_sf"/>
</dbReference>
<comment type="similarity">
    <text evidence="7">Belongs to the class V-like SAM-binding methyltransferase superfamily. Histone-lysine methyltransferase family. SETD6 subfamily.</text>
</comment>
<keyword evidence="5 7" id="KW-0949">S-adenosyl-L-methionine</keyword>
<evidence type="ECO:0000313" key="10">
    <source>
        <dbReference type="Proteomes" id="UP001178461"/>
    </source>
</evidence>